<dbReference type="InterPro" id="IPR001129">
    <property type="entry name" value="Membr-assoc_MAPEG"/>
</dbReference>
<accession>A0ABS2HF15</accession>
<comment type="subcellular location">
    <subcellularLocation>
        <location evidence="1">Membrane</location>
    </subcellularLocation>
</comment>
<dbReference type="Gene3D" id="1.20.120.550">
    <property type="entry name" value="Membrane associated eicosanoid/glutathione metabolism-like domain"/>
    <property type="match status" value="1"/>
</dbReference>
<gene>
    <name evidence="6" type="ORF">JQC93_00725</name>
</gene>
<keyword evidence="7" id="KW-1185">Reference proteome</keyword>
<feature type="transmembrane region" description="Helical" evidence="5">
    <location>
        <begin position="12"/>
        <end position="35"/>
    </location>
</feature>
<feature type="transmembrane region" description="Helical" evidence="5">
    <location>
        <begin position="47"/>
        <end position="67"/>
    </location>
</feature>
<dbReference type="EMBL" id="JAFEUM010000001">
    <property type="protein sequence ID" value="MBM7034912.1"/>
    <property type="molecule type" value="Genomic_DNA"/>
</dbReference>
<evidence type="ECO:0000256" key="5">
    <source>
        <dbReference type="SAM" id="Phobius"/>
    </source>
</evidence>
<name>A0ABS2HF15_9VIBR</name>
<evidence type="ECO:0000256" key="4">
    <source>
        <dbReference type="ARBA" id="ARBA00023136"/>
    </source>
</evidence>
<evidence type="ECO:0000256" key="2">
    <source>
        <dbReference type="ARBA" id="ARBA00022692"/>
    </source>
</evidence>
<feature type="transmembrane region" description="Helical" evidence="5">
    <location>
        <begin position="163"/>
        <end position="190"/>
    </location>
</feature>
<dbReference type="RefSeq" id="WP_205156564.1">
    <property type="nucleotide sequence ID" value="NZ_JAFEUM010000001.1"/>
</dbReference>
<proteinExistence type="predicted"/>
<evidence type="ECO:0000256" key="3">
    <source>
        <dbReference type="ARBA" id="ARBA00022989"/>
    </source>
</evidence>
<keyword evidence="3 5" id="KW-1133">Transmembrane helix</keyword>
<evidence type="ECO:0000256" key="1">
    <source>
        <dbReference type="ARBA" id="ARBA00004370"/>
    </source>
</evidence>
<comment type="caution">
    <text evidence="6">The sequence shown here is derived from an EMBL/GenBank/DDBJ whole genome shotgun (WGS) entry which is preliminary data.</text>
</comment>
<feature type="transmembrane region" description="Helical" evidence="5">
    <location>
        <begin position="119"/>
        <end position="143"/>
    </location>
</feature>
<organism evidence="6 7">
    <name type="scientific">Vibrio ulleungensis</name>
    <dbReference type="NCBI Taxonomy" id="2807619"/>
    <lineage>
        <taxon>Bacteria</taxon>
        <taxon>Pseudomonadati</taxon>
        <taxon>Pseudomonadota</taxon>
        <taxon>Gammaproteobacteria</taxon>
        <taxon>Vibrionales</taxon>
        <taxon>Vibrionaceae</taxon>
        <taxon>Vibrio</taxon>
    </lineage>
</organism>
<dbReference type="SUPFAM" id="SSF161084">
    <property type="entry name" value="MAPEG domain-like"/>
    <property type="match status" value="1"/>
</dbReference>
<sequence length="191" mass="21627">MEYPVSDSQRRSAAFVTFYPVLLVAMACLGNWVVFGVKPLQVGLPSNFSLAIMTISAVLMCLNHTWLMTVTELTRVRFHIQTTPEEWSDSSVARDEIPQKGWDELARARNAHRNCTENSVYFVMLGIPLMFCSANDIVSVWLLEFALGRLGHTYGYLYKSDVLRGLFMSISLLAMYGMATYLLMSTLMLLF</sequence>
<dbReference type="Pfam" id="PF01124">
    <property type="entry name" value="MAPEG"/>
    <property type="match status" value="1"/>
</dbReference>
<keyword evidence="4 5" id="KW-0472">Membrane</keyword>
<evidence type="ECO:0000313" key="6">
    <source>
        <dbReference type="EMBL" id="MBM7034912.1"/>
    </source>
</evidence>
<dbReference type="InterPro" id="IPR023352">
    <property type="entry name" value="MAPEG-like_dom_sf"/>
</dbReference>
<dbReference type="Proteomes" id="UP000809621">
    <property type="component" value="Unassembled WGS sequence"/>
</dbReference>
<keyword evidence="2 5" id="KW-0812">Transmembrane</keyword>
<reference evidence="6 7" key="1">
    <citation type="submission" date="2021-02" db="EMBL/GenBank/DDBJ databases">
        <authorList>
            <person name="Park J.-S."/>
        </authorList>
    </citation>
    <scope>NUCLEOTIDE SEQUENCE [LARGE SCALE GENOMIC DNA]</scope>
    <source>
        <strain evidence="6 7">188UL20-2</strain>
    </source>
</reference>
<evidence type="ECO:0000313" key="7">
    <source>
        <dbReference type="Proteomes" id="UP000809621"/>
    </source>
</evidence>
<protein>
    <submittedName>
        <fullName evidence="6">MAPEG family protein</fullName>
    </submittedName>
</protein>